<dbReference type="AlphaFoldDB" id="A0A8H7BS18"/>
<feature type="region of interest" description="Disordered" evidence="1">
    <location>
        <begin position="1"/>
        <end position="108"/>
    </location>
</feature>
<comment type="caution">
    <text evidence="2">The sequence shown here is derived from an EMBL/GenBank/DDBJ whole genome shotgun (WGS) entry which is preliminary data.</text>
</comment>
<evidence type="ECO:0000256" key="1">
    <source>
        <dbReference type="SAM" id="MobiDB-lite"/>
    </source>
</evidence>
<feature type="compositionally biased region" description="Pro residues" evidence="1">
    <location>
        <begin position="1"/>
        <end position="10"/>
    </location>
</feature>
<feature type="compositionally biased region" description="Acidic residues" evidence="1">
    <location>
        <begin position="67"/>
        <end position="76"/>
    </location>
</feature>
<organism evidence="2 3">
    <name type="scientific">Apophysomyces ossiformis</name>
    <dbReference type="NCBI Taxonomy" id="679940"/>
    <lineage>
        <taxon>Eukaryota</taxon>
        <taxon>Fungi</taxon>
        <taxon>Fungi incertae sedis</taxon>
        <taxon>Mucoromycota</taxon>
        <taxon>Mucoromycotina</taxon>
        <taxon>Mucoromycetes</taxon>
        <taxon>Mucorales</taxon>
        <taxon>Mucorineae</taxon>
        <taxon>Mucoraceae</taxon>
        <taxon>Apophysomyces</taxon>
    </lineage>
</organism>
<accession>A0A8H7BS18</accession>
<feature type="compositionally biased region" description="Low complexity" evidence="1">
    <location>
        <begin position="20"/>
        <end position="39"/>
    </location>
</feature>
<dbReference type="Proteomes" id="UP000605846">
    <property type="component" value="Unassembled WGS sequence"/>
</dbReference>
<dbReference type="EMBL" id="JABAYA010000082">
    <property type="protein sequence ID" value="KAF7726200.1"/>
    <property type="molecule type" value="Genomic_DNA"/>
</dbReference>
<evidence type="ECO:0000313" key="2">
    <source>
        <dbReference type="EMBL" id="KAF7726200.1"/>
    </source>
</evidence>
<feature type="compositionally biased region" description="Polar residues" evidence="1">
    <location>
        <begin position="90"/>
        <end position="107"/>
    </location>
</feature>
<evidence type="ECO:0000313" key="3">
    <source>
        <dbReference type="Proteomes" id="UP000605846"/>
    </source>
</evidence>
<sequence>MPNDAPPPTPAHHDDRRPSRILTSFRTSSSSLESVSSTSRMRRRFSSLLSSPVRGGLFHSKKKSISEQDDLVEEEQVSFSSSDSDHQLSPQETSPSSPNPILSVSDKQQAHALWLDSPQGDIWIVSPSEKNQYPSRPFIHLADQVRHILGSTLDEVDEEIEQEWESHRRELHNLLYPPSTRKPIF</sequence>
<keyword evidence="3" id="KW-1185">Reference proteome</keyword>
<reference evidence="2" key="1">
    <citation type="submission" date="2020-01" db="EMBL/GenBank/DDBJ databases">
        <title>Genome Sequencing of Three Apophysomyces-Like Fungal Strains Confirms a Novel Fungal Genus in the Mucoromycota with divergent Burkholderia-like Endosymbiotic Bacteria.</title>
        <authorList>
            <person name="Stajich J.E."/>
            <person name="Macias A.M."/>
            <person name="Carter-House D."/>
            <person name="Lovett B."/>
            <person name="Kasson L.R."/>
            <person name="Berry K."/>
            <person name="Grigoriev I."/>
            <person name="Chang Y."/>
            <person name="Spatafora J."/>
            <person name="Kasson M.T."/>
        </authorList>
    </citation>
    <scope>NUCLEOTIDE SEQUENCE</scope>
    <source>
        <strain evidence="2">NRRL A-21654</strain>
    </source>
</reference>
<gene>
    <name evidence="2" type="ORF">EC973_008998</name>
</gene>
<name>A0A8H7BS18_9FUNG</name>
<protein>
    <submittedName>
        <fullName evidence="2">Uncharacterized protein</fullName>
    </submittedName>
</protein>
<proteinExistence type="predicted"/>